<protein>
    <submittedName>
        <fullName evidence="2">DUF998 domain-containing protein</fullName>
    </submittedName>
</protein>
<evidence type="ECO:0000313" key="3">
    <source>
        <dbReference type="Proteomes" id="UP000480039"/>
    </source>
</evidence>
<dbReference type="AlphaFoldDB" id="A0A846J9W3"/>
<keyword evidence="1" id="KW-0472">Membrane</keyword>
<dbReference type="Pfam" id="PF06197">
    <property type="entry name" value="DUF998"/>
    <property type="match status" value="1"/>
</dbReference>
<sequence length="212" mass="23967">MKDFFNTTLTWWLLIIAIVGDFIVPYILAPFYKGYNHKTMVMSALGNPNSPVKIYYNMWLKILGILLIIGSISLYKQYSSVSRSLSRINFILMISFAIGAGILSGFFSINESKEIKTIASKIHGIGSALGFMALLFVPLIISILSFKIKEEKTAIICLISFVFTLIFFSLFIMSDKLRFQNTIIANEGIWQRLSLLCMYVPFGCIAIKNIIQ</sequence>
<accession>A0A846J9W3</accession>
<feature type="transmembrane region" description="Helical" evidence="1">
    <location>
        <begin position="87"/>
        <end position="110"/>
    </location>
</feature>
<dbReference type="InterPro" id="IPR009339">
    <property type="entry name" value="DUF998"/>
</dbReference>
<name>A0A846J9W3_CLOBO</name>
<feature type="transmembrane region" description="Helical" evidence="1">
    <location>
        <begin position="122"/>
        <end position="146"/>
    </location>
</feature>
<dbReference type="EMBL" id="SWQE01000009">
    <property type="protein sequence ID" value="NFJ09961.1"/>
    <property type="molecule type" value="Genomic_DNA"/>
</dbReference>
<feature type="transmembrane region" description="Helical" evidence="1">
    <location>
        <begin position="12"/>
        <end position="32"/>
    </location>
</feature>
<feature type="transmembrane region" description="Helical" evidence="1">
    <location>
        <begin position="54"/>
        <end position="75"/>
    </location>
</feature>
<dbReference type="Proteomes" id="UP000480039">
    <property type="component" value="Unassembled WGS sequence"/>
</dbReference>
<gene>
    <name evidence="2" type="ORF">FC871_16055</name>
</gene>
<reference evidence="2 3" key="1">
    <citation type="submission" date="2019-04" db="EMBL/GenBank/DDBJ databases">
        <title>Genome sequencing of Clostridium botulinum Groups I-IV and Clostridium butyricum.</title>
        <authorList>
            <person name="Brunt J."/>
            <person name="Van Vliet A.H.M."/>
            <person name="Stringer S.C."/>
            <person name="Carter A.T."/>
            <person name="Peck M.W."/>
        </authorList>
    </citation>
    <scope>NUCLEOTIDE SEQUENCE [LARGE SCALE GENOMIC DNA]</scope>
    <source>
        <strain evidence="2 3">Colworth BL30</strain>
    </source>
</reference>
<evidence type="ECO:0000256" key="1">
    <source>
        <dbReference type="SAM" id="Phobius"/>
    </source>
</evidence>
<proteinExistence type="predicted"/>
<keyword evidence="1" id="KW-1133">Transmembrane helix</keyword>
<keyword evidence="1" id="KW-0812">Transmembrane</keyword>
<organism evidence="2 3">
    <name type="scientific">Clostridium botulinum</name>
    <dbReference type="NCBI Taxonomy" id="1491"/>
    <lineage>
        <taxon>Bacteria</taxon>
        <taxon>Bacillati</taxon>
        <taxon>Bacillota</taxon>
        <taxon>Clostridia</taxon>
        <taxon>Eubacteriales</taxon>
        <taxon>Clostridiaceae</taxon>
        <taxon>Clostridium</taxon>
    </lineage>
</organism>
<comment type="caution">
    <text evidence="2">The sequence shown here is derived from an EMBL/GenBank/DDBJ whole genome shotgun (WGS) entry which is preliminary data.</text>
</comment>
<evidence type="ECO:0000313" key="2">
    <source>
        <dbReference type="EMBL" id="NFJ09961.1"/>
    </source>
</evidence>
<feature type="transmembrane region" description="Helical" evidence="1">
    <location>
        <begin position="153"/>
        <end position="173"/>
    </location>
</feature>